<dbReference type="OrthoDB" id="2506821at2"/>
<dbReference type="EMBL" id="SSOB01000042">
    <property type="protein sequence ID" value="THF74301.1"/>
    <property type="molecule type" value="Genomic_DNA"/>
</dbReference>
<dbReference type="Gene3D" id="3.40.190.10">
    <property type="entry name" value="Periplasmic binding protein-like II"/>
    <property type="match status" value="2"/>
</dbReference>
<dbReference type="InterPro" id="IPR006059">
    <property type="entry name" value="SBP"/>
</dbReference>
<evidence type="ECO:0000313" key="1">
    <source>
        <dbReference type="EMBL" id="THF74301.1"/>
    </source>
</evidence>
<dbReference type="InterPro" id="IPR050490">
    <property type="entry name" value="Bact_solute-bd_prot1"/>
</dbReference>
<dbReference type="RefSeq" id="WP_136372702.1">
    <property type="nucleotide sequence ID" value="NZ_SSOB01000042.1"/>
</dbReference>
<proteinExistence type="predicted"/>
<sequence>MSTKRTKMAVLMLGGVLLVAGCGNDKKEEAEAIGSSASNKLPMAITASIYDRGSVPTEEGTYESNRWTKWMNEQSGVEVKWTPIPRNQEADKFNVLVASGQAPELITSYDRNLLSRFVSQGVAQPIDEYIEKYSTSYKEYIQQHPELKPFVTFNGQTYAIASMRNTQAATMIWIRQDWLDKLGLKAPTTVDELIEVAKAFRDGDPDGNGVNDTTAIAMSNAYSAIIDDLFMARGGEWFIEDGQATLSFFTDRYKKALTLRQTLYSEGLVDKEYVTDKNWARQKQLWITGKAGILFDTYNNGPSADFYNSQPDAKLTPLPPLSTEFGKNGYQKEVPNYLLTIFNKDMKNPEAAMKFVDWMLDKGWYNLSYGMEGTHYELKDNVPVTLDSDKLKKEVSYASEYRIVHQQTLTPEFLLARAGSDPVDQMVQQAIGEAITVAQSTEYRKDFPYTPAVDAFTDVSGQFQKKWDEIVTKVTMTPDLDAEWGVAQIRSEWEKLDGSSIEAKVQEWYEQNKADFN</sequence>
<comment type="caution">
    <text evidence="1">The sequence shown here is derived from an EMBL/GenBank/DDBJ whole genome shotgun (WGS) entry which is preliminary data.</text>
</comment>
<dbReference type="PANTHER" id="PTHR43649">
    <property type="entry name" value="ARABINOSE-BINDING PROTEIN-RELATED"/>
    <property type="match status" value="1"/>
</dbReference>
<evidence type="ECO:0000313" key="2">
    <source>
        <dbReference type="Proteomes" id="UP000310636"/>
    </source>
</evidence>
<organism evidence="1 2">
    <name type="scientific">Cohnella fermenti</name>
    <dbReference type="NCBI Taxonomy" id="2565925"/>
    <lineage>
        <taxon>Bacteria</taxon>
        <taxon>Bacillati</taxon>
        <taxon>Bacillota</taxon>
        <taxon>Bacilli</taxon>
        <taxon>Bacillales</taxon>
        <taxon>Paenibacillaceae</taxon>
        <taxon>Cohnella</taxon>
    </lineage>
</organism>
<dbReference type="Proteomes" id="UP000310636">
    <property type="component" value="Unassembled WGS sequence"/>
</dbReference>
<accession>A0A4S4BI77</accession>
<protein>
    <submittedName>
        <fullName evidence="1">Extracellular solute-binding protein</fullName>
    </submittedName>
</protein>
<dbReference type="SUPFAM" id="SSF53850">
    <property type="entry name" value="Periplasmic binding protein-like II"/>
    <property type="match status" value="1"/>
</dbReference>
<reference evidence="1 2" key="1">
    <citation type="submission" date="2019-04" db="EMBL/GenBank/DDBJ databases">
        <title>Cohnella sp. nov. isolated from preserved vegetables.</title>
        <authorList>
            <person name="Lin S.-Y."/>
            <person name="Hung M.-H."/>
            <person name="Young C.-C."/>
        </authorList>
    </citation>
    <scope>NUCLEOTIDE SEQUENCE [LARGE SCALE GENOMIC DNA]</scope>
    <source>
        <strain evidence="1 2">CC-MHH1044</strain>
    </source>
</reference>
<keyword evidence="2" id="KW-1185">Reference proteome</keyword>
<gene>
    <name evidence="1" type="ORF">E6C55_25720</name>
</gene>
<dbReference type="AlphaFoldDB" id="A0A4S4BI77"/>
<dbReference type="Pfam" id="PF01547">
    <property type="entry name" value="SBP_bac_1"/>
    <property type="match status" value="1"/>
</dbReference>
<dbReference type="PROSITE" id="PS51257">
    <property type="entry name" value="PROKAR_LIPOPROTEIN"/>
    <property type="match status" value="1"/>
</dbReference>
<dbReference type="PANTHER" id="PTHR43649:SF12">
    <property type="entry name" value="DIACETYLCHITOBIOSE BINDING PROTEIN DASA"/>
    <property type="match status" value="1"/>
</dbReference>
<name>A0A4S4BI77_9BACL</name>